<proteinExistence type="predicted"/>
<dbReference type="EMBL" id="CP101751">
    <property type="protein sequence ID" value="UUC44681.1"/>
    <property type="molecule type" value="Genomic_DNA"/>
</dbReference>
<evidence type="ECO:0000313" key="3">
    <source>
        <dbReference type="Proteomes" id="UP001059844"/>
    </source>
</evidence>
<feature type="signal peptide" evidence="1">
    <location>
        <begin position="1"/>
        <end position="23"/>
    </location>
</feature>
<keyword evidence="1" id="KW-0732">Signal</keyword>
<sequence>MHTKFKLLVVLLAITLLSCESDSSVLPVNDSQKNELSSRFDWDSYDDYNDPSDSSFLYDNFIYQVQGKWTQLLGENGQLTINGNLFHFEDPEFDLNLIGNFFINNETGSFSNGNVFDYVVNTPTQRTHLQMILENNTILRIGIFVKKNGSKQKSKVVVYQKVNN</sequence>
<dbReference type="PROSITE" id="PS51257">
    <property type="entry name" value="PROKAR_LIPOPROTEIN"/>
    <property type="match status" value="1"/>
</dbReference>
<dbReference type="Proteomes" id="UP001059844">
    <property type="component" value="Chromosome"/>
</dbReference>
<protein>
    <recommendedName>
        <fullName evidence="4">Lipoprotein</fullName>
    </recommendedName>
</protein>
<evidence type="ECO:0000256" key="1">
    <source>
        <dbReference type="SAM" id="SignalP"/>
    </source>
</evidence>
<reference evidence="2" key="1">
    <citation type="submission" date="2022-07" db="EMBL/GenBank/DDBJ databases">
        <title>Isolation, identification, and degradation of a PFOSA degrading strain from sewage treatment plant.</title>
        <authorList>
            <person name="Zhang L."/>
            <person name="Huo Y."/>
        </authorList>
    </citation>
    <scope>NUCLEOTIDE SEQUENCE</scope>
    <source>
        <strain evidence="2">C1</strain>
    </source>
</reference>
<dbReference type="RefSeq" id="WP_256550360.1">
    <property type="nucleotide sequence ID" value="NZ_CP101751.1"/>
</dbReference>
<evidence type="ECO:0000313" key="2">
    <source>
        <dbReference type="EMBL" id="UUC44681.1"/>
    </source>
</evidence>
<name>A0ABY5IQX2_9FLAO</name>
<accession>A0ABY5IQX2</accession>
<evidence type="ECO:0008006" key="4">
    <source>
        <dbReference type="Google" id="ProtNLM"/>
    </source>
</evidence>
<organism evidence="2 3">
    <name type="scientific">Flavobacterium cerinum</name>
    <dbReference type="NCBI Taxonomy" id="2502784"/>
    <lineage>
        <taxon>Bacteria</taxon>
        <taxon>Pseudomonadati</taxon>
        <taxon>Bacteroidota</taxon>
        <taxon>Flavobacteriia</taxon>
        <taxon>Flavobacteriales</taxon>
        <taxon>Flavobacteriaceae</taxon>
        <taxon>Flavobacterium</taxon>
    </lineage>
</organism>
<feature type="chain" id="PRO_5046997668" description="Lipoprotein" evidence="1">
    <location>
        <begin position="24"/>
        <end position="164"/>
    </location>
</feature>
<gene>
    <name evidence="2" type="ORF">NOX80_13705</name>
</gene>
<keyword evidence="3" id="KW-1185">Reference proteome</keyword>